<accession>A0A8J6HCC1</accession>
<comment type="caution">
    <text evidence="2">The sequence shown here is derived from an EMBL/GenBank/DDBJ whole genome shotgun (WGS) entry which is preliminary data.</text>
</comment>
<sequence length="793" mass="88021">MVLSVSSNSIHNIRQAKEIAQRRQYVGYTSNVVHENPNYPDQTAESTVKVNFNQVEPRQQIYVTNPYPNQELAPAYTQNYPTNAPQSQLFNVGYSVSFTNGERQSKPPPPPKYTRTTNLDNGEIITGTRKRNEEVQVPTINLSPQEYVSSALISGKKQKISGIKPKPHFVSAFPNPKVLLSQANLSPSTQKYYKALEQVKPQVQNTQELQQKYTWRNLSPGVEIIRSTEVPAASHKYTRTEQHFDHAKALGRSQDFDYSNAVDNSNAPQQNTLYYSHLKKPQFEQAPIVIGANVPKLPMDTSLLREQIPIQVDTRFVDEAMRNAFYGNSKFSQVPEQTVQEVNYAQQAYRTIPVQETQSKPVQVVYQQVQAFQEYDPTRFQYKIYGKAQPVPGGFNERQEEQIQRQPRFVSDIHTNLRPPPFATVYQKRIRVCVALLCAFATVNAGYSSSYGGHDEGGYGGGYGGGHDISHTVEIHKPVPVPVYQHVSVPIPHAVPVPIPKPVAIPVPQPYPVHVHVPQPVAVPVIKTITVPVEKPVPFKVEKEVHYHVEKPVPVPVEKHIQIPIPKPVPVKHQPLPQESEARDPSKTKLESAADLVIPAKNHGLVLRIRVSVTDLLPDPRSDTGGSAQILLTLACLAHGGVISHDAGIDHHERATSYQNIHIEHFHPVPTYIRKEDKHLLEHPISLGTSSSKVEVHHGDKHDHGYAFASAENNAHGHGFEGFDEGLASSGGGGHEAALAANYQVQDQGDEYAQYQGHSGQAGAGLGHYQLSSDVQGYAGVEGHVQVYDDHES</sequence>
<evidence type="ECO:0000313" key="2">
    <source>
        <dbReference type="EMBL" id="KAH0811457.1"/>
    </source>
</evidence>
<gene>
    <name evidence="2" type="ORF">GEV33_011334</name>
</gene>
<feature type="region of interest" description="Disordered" evidence="1">
    <location>
        <begin position="568"/>
        <end position="587"/>
    </location>
</feature>
<proteinExistence type="predicted"/>
<organism evidence="2 3">
    <name type="scientific">Tenebrio molitor</name>
    <name type="common">Yellow mealworm beetle</name>
    <dbReference type="NCBI Taxonomy" id="7067"/>
    <lineage>
        <taxon>Eukaryota</taxon>
        <taxon>Metazoa</taxon>
        <taxon>Ecdysozoa</taxon>
        <taxon>Arthropoda</taxon>
        <taxon>Hexapoda</taxon>
        <taxon>Insecta</taxon>
        <taxon>Pterygota</taxon>
        <taxon>Neoptera</taxon>
        <taxon>Endopterygota</taxon>
        <taxon>Coleoptera</taxon>
        <taxon>Polyphaga</taxon>
        <taxon>Cucujiformia</taxon>
        <taxon>Tenebrionidae</taxon>
        <taxon>Tenebrio</taxon>
    </lineage>
</organism>
<dbReference type="EMBL" id="JABDTM020026791">
    <property type="protein sequence ID" value="KAH0811457.1"/>
    <property type="molecule type" value="Genomic_DNA"/>
</dbReference>
<dbReference type="Proteomes" id="UP000719412">
    <property type="component" value="Unassembled WGS sequence"/>
</dbReference>
<name>A0A8J6HCC1_TENMO</name>
<dbReference type="AlphaFoldDB" id="A0A8J6HCC1"/>
<protein>
    <submittedName>
        <fullName evidence="2">Uncharacterized protein</fullName>
    </submittedName>
</protein>
<evidence type="ECO:0000313" key="3">
    <source>
        <dbReference type="Proteomes" id="UP000719412"/>
    </source>
</evidence>
<evidence type="ECO:0000256" key="1">
    <source>
        <dbReference type="SAM" id="MobiDB-lite"/>
    </source>
</evidence>
<reference evidence="2" key="1">
    <citation type="journal article" date="2020" name="J Insects Food Feed">
        <title>The yellow mealworm (Tenebrio molitor) genome: a resource for the emerging insects as food and feed industry.</title>
        <authorList>
            <person name="Eriksson T."/>
            <person name="Andere A."/>
            <person name="Kelstrup H."/>
            <person name="Emery V."/>
            <person name="Picard C."/>
        </authorList>
    </citation>
    <scope>NUCLEOTIDE SEQUENCE</scope>
    <source>
        <strain evidence="2">Stoneville</strain>
        <tissue evidence="2">Whole head</tissue>
    </source>
</reference>
<reference evidence="2" key="2">
    <citation type="submission" date="2021-08" db="EMBL/GenBank/DDBJ databases">
        <authorList>
            <person name="Eriksson T."/>
        </authorList>
    </citation>
    <scope>NUCLEOTIDE SEQUENCE</scope>
    <source>
        <strain evidence="2">Stoneville</strain>
        <tissue evidence="2">Whole head</tissue>
    </source>
</reference>
<feature type="region of interest" description="Disordered" evidence="1">
    <location>
        <begin position="98"/>
        <end position="119"/>
    </location>
</feature>
<keyword evidence="3" id="KW-1185">Reference proteome</keyword>